<dbReference type="Gene3D" id="1.20.120.1760">
    <property type="match status" value="1"/>
</dbReference>
<keyword evidence="2" id="KW-0808">Transferase</keyword>
<dbReference type="EMBL" id="CP066681">
    <property type="protein sequence ID" value="QQG35784.1"/>
    <property type="molecule type" value="Genomic_DNA"/>
</dbReference>
<sequence>MTSAEQNNRRPLKARQWAILQNMTEVIGKTSIHPNHISISSIGFSALAAVCLWLTAGAKGSELWLYAWLVPVFLLGRGACNILDGLVAVEGGKKTPSGELFNDIPDRISDILVLVAAGYAVASWPGGVTLGWAAALLAVMTAYVRTLARGMGLPADFQGPMAKARRMVLIAAGAGAIPLEIAFLPQGSTLYGALIVIVAGCLLTVYRRARTAYRGLESGTGQG</sequence>
<dbReference type="InterPro" id="IPR043130">
    <property type="entry name" value="CDP-OH_PTrfase_TM_dom"/>
</dbReference>
<evidence type="ECO:0000313" key="2">
    <source>
        <dbReference type="EMBL" id="QQG35784.1"/>
    </source>
</evidence>
<proteinExistence type="predicted"/>
<gene>
    <name evidence="2" type="ORF">HYS17_09790</name>
</gene>
<feature type="transmembrane region" description="Helical" evidence="1">
    <location>
        <begin position="130"/>
        <end position="148"/>
    </location>
</feature>
<reference evidence="2 3" key="1">
    <citation type="submission" date="2020-07" db="EMBL/GenBank/DDBJ databases">
        <title>Huge and variable diversity of episymbiotic CPR bacteria and DPANN archaea in groundwater ecosystems.</title>
        <authorList>
            <person name="He C.Y."/>
            <person name="Keren R."/>
            <person name="Whittaker M."/>
            <person name="Farag I.F."/>
            <person name="Doudna J."/>
            <person name="Cate J.H.D."/>
            <person name="Banfield J.F."/>
        </authorList>
    </citation>
    <scope>NUCLEOTIDE SEQUENCE [LARGE SCALE GENOMIC DNA]</scope>
    <source>
        <strain evidence="2">NC_groundwater_70_Ag_B-0.1um_54_66</strain>
    </source>
</reference>
<protein>
    <submittedName>
        <fullName evidence="2">CDP-alcohol phosphatidyltransferase family protein</fullName>
    </submittedName>
</protein>
<feature type="transmembrane region" description="Helical" evidence="1">
    <location>
        <begin position="168"/>
        <end position="184"/>
    </location>
</feature>
<dbReference type="AlphaFoldDB" id="A0A7T5R1P1"/>
<dbReference type="Proteomes" id="UP000595362">
    <property type="component" value="Chromosome"/>
</dbReference>
<evidence type="ECO:0000256" key="1">
    <source>
        <dbReference type="SAM" id="Phobius"/>
    </source>
</evidence>
<keyword evidence="1" id="KW-0812">Transmembrane</keyword>
<keyword evidence="1" id="KW-0472">Membrane</keyword>
<accession>A0A7T5R1P1</accession>
<evidence type="ECO:0000313" key="3">
    <source>
        <dbReference type="Proteomes" id="UP000595362"/>
    </source>
</evidence>
<dbReference type="GO" id="GO:0016740">
    <property type="term" value="F:transferase activity"/>
    <property type="evidence" value="ECO:0007669"/>
    <property type="project" value="UniProtKB-KW"/>
</dbReference>
<name>A0A7T5R1P1_9BACT</name>
<feature type="transmembrane region" description="Helical" evidence="1">
    <location>
        <begin position="190"/>
        <end position="206"/>
    </location>
</feature>
<keyword evidence="1" id="KW-1133">Transmembrane helix</keyword>
<organism evidence="2 3">
    <name type="scientific">Micavibrio aeruginosavorus</name>
    <dbReference type="NCBI Taxonomy" id="349221"/>
    <lineage>
        <taxon>Bacteria</taxon>
        <taxon>Pseudomonadati</taxon>
        <taxon>Bdellovibrionota</taxon>
        <taxon>Bdellovibrionia</taxon>
        <taxon>Bdellovibrionales</taxon>
        <taxon>Pseudobdellovibrionaceae</taxon>
        <taxon>Micavibrio</taxon>
    </lineage>
</organism>
<feature type="transmembrane region" description="Helical" evidence="1">
    <location>
        <begin position="37"/>
        <end position="57"/>
    </location>
</feature>